<comment type="caution">
    <text evidence="5">The sequence shown here is derived from an EMBL/GenBank/DDBJ whole genome shotgun (WGS) entry which is preliminary data.</text>
</comment>
<dbReference type="EMBL" id="DTMM01000017">
    <property type="protein sequence ID" value="HFT92505.1"/>
    <property type="molecule type" value="Genomic_DNA"/>
</dbReference>
<dbReference type="InterPro" id="IPR004291">
    <property type="entry name" value="Transposase_IS66_central"/>
</dbReference>
<feature type="domain" description="Transposase IS66 central" evidence="2">
    <location>
        <begin position="173"/>
        <end position="445"/>
    </location>
</feature>
<dbReference type="PANTHER" id="PTHR33678">
    <property type="entry name" value="BLL1576 PROTEIN"/>
    <property type="match status" value="1"/>
</dbReference>
<evidence type="ECO:0000259" key="3">
    <source>
        <dbReference type="Pfam" id="PF13005"/>
    </source>
</evidence>
<sequence length="482" mass="53951">MDNDSLNRESLLDLTRTDPERFVDLFLELYREVQVFKEENRLLKEKIKVLEARLDKDSHNSHKPPSSDGYRKSSPKSLRTPSGKKSGGQPGHSGDTLLQTDSPDRVVDLTVGSCPCGEDLSGAVSHTYESRQVFDLPEPRLEVTEYRLHKLSCPRCGKTVTPSAPEGVTAPTQYGLRFKAALTYLHQEQSIPLNRVRQLCSDLFGAVASEATTLEACQTLAGHLSPFRNHVVHLLIRAPFPHADETGLRVDKRLHWVHVASTGKVTLYGLHPKRGKEGIESLGVVNRAQGTVVHDFWGPYLGYPGEHAFCNAHLLRELTAIEESDHHAWAQAVRAFLLESKALVEDETFRSTEALNTARLALFHDLLDRGWEEVGPLPLRPNGKRAKATPAQNLLRRLEDYSRQVLAFFLHPGTPFTNNQAEQDLRMIKVRQKVSGCFRTPEGAQVFLAIRSYTSTLRKQGRDVWAGLIQAIQGRPFLPSDA</sequence>
<dbReference type="NCBIfam" id="NF033517">
    <property type="entry name" value="transpos_IS66"/>
    <property type="match status" value="1"/>
</dbReference>
<reference evidence="5" key="1">
    <citation type="journal article" date="2020" name="mSystems">
        <title>Genome- and Community-Level Interaction Insights into Carbon Utilization and Element Cycling Functions of Hydrothermarchaeota in Hydrothermal Sediment.</title>
        <authorList>
            <person name="Zhou Z."/>
            <person name="Liu Y."/>
            <person name="Xu W."/>
            <person name="Pan J."/>
            <person name="Luo Z.H."/>
            <person name="Li M."/>
        </authorList>
    </citation>
    <scope>NUCLEOTIDE SEQUENCE [LARGE SCALE GENOMIC DNA]</scope>
    <source>
        <strain evidence="5">SpSt-902</strain>
    </source>
</reference>
<dbReference type="InterPro" id="IPR045618">
    <property type="entry name" value="DUF6444"/>
</dbReference>
<name>A0A7C3LQX1_9BACT</name>
<organism evidence="5">
    <name type="scientific">Leptospirillum ferriphilum</name>
    <dbReference type="NCBI Taxonomy" id="178606"/>
    <lineage>
        <taxon>Bacteria</taxon>
        <taxon>Pseudomonadati</taxon>
        <taxon>Nitrospirota</taxon>
        <taxon>Nitrospiria</taxon>
        <taxon>Nitrospirales</taxon>
        <taxon>Nitrospiraceae</taxon>
        <taxon>Leptospirillum</taxon>
    </lineage>
</organism>
<evidence type="ECO:0000313" key="5">
    <source>
        <dbReference type="EMBL" id="HFT92505.1"/>
    </source>
</evidence>
<protein>
    <submittedName>
        <fullName evidence="5">IS66 family transposase</fullName>
    </submittedName>
</protein>
<proteinExistence type="predicted"/>
<dbReference type="InterPro" id="IPR052344">
    <property type="entry name" value="Transposase-related"/>
</dbReference>
<feature type="domain" description="DUF6444" evidence="4">
    <location>
        <begin position="36"/>
        <end position="95"/>
    </location>
</feature>
<dbReference type="Pfam" id="PF03050">
    <property type="entry name" value="DDE_Tnp_IS66"/>
    <property type="match status" value="1"/>
</dbReference>
<dbReference type="PANTHER" id="PTHR33678:SF1">
    <property type="entry name" value="BLL1576 PROTEIN"/>
    <property type="match status" value="1"/>
</dbReference>
<dbReference type="Pfam" id="PF20042">
    <property type="entry name" value="DUF6444"/>
    <property type="match status" value="1"/>
</dbReference>
<evidence type="ECO:0000259" key="2">
    <source>
        <dbReference type="Pfam" id="PF03050"/>
    </source>
</evidence>
<evidence type="ECO:0000256" key="1">
    <source>
        <dbReference type="SAM" id="MobiDB-lite"/>
    </source>
</evidence>
<evidence type="ECO:0000259" key="4">
    <source>
        <dbReference type="Pfam" id="PF20042"/>
    </source>
</evidence>
<gene>
    <name evidence="5" type="ORF">ENX03_00920</name>
</gene>
<feature type="domain" description="Transposase IS66 zinc-finger binding" evidence="3">
    <location>
        <begin position="113"/>
        <end position="157"/>
    </location>
</feature>
<dbReference type="Pfam" id="PF13005">
    <property type="entry name" value="zf-IS66"/>
    <property type="match status" value="1"/>
</dbReference>
<accession>A0A7C3LQX1</accession>
<dbReference type="AlphaFoldDB" id="A0A7C3LQX1"/>
<dbReference type="InterPro" id="IPR024474">
    <property type="entry name" value="Znf_dom_IS66"/>
</dbReference>
<feature type="region of interest" description="Disordered" evidence="1">
    <location>
        <begin position="55"/>
        <end position="102"/>
    </location>
</feature>